<dbReference type="InterPro" id="IPR029062">
    <property type="entry name" value="Class_I_gatase-like"/>
</dbReference>
<dbReference type="SUPFAM" id="SSF52317">
    <property type="entry name" value="Class I glutamine amidotransferase-like"/>
    <property type="match status" value="1"/>
</dbReference>
<dbReference type="SUPFAM" id="SSF141986">
    <property type="entry name" value="LD-carboxypeptidase A C-terminal domain-like"/>
    <property type="match status" value="1"/>
</dbReference>
<evidence type="ECO:0000256" key="4">
    <source>
        <dbReference type="ARBA" id="ARBA00022801"/>
    </source>
</evidence>
<dbReference type="GO" id="GO:0008236">
    <property type="term" value="F:serine-type peptidase activity"/>
    <property type="evidence" value="ECO:0007669"/>
    <property type="project" value="UniProtKB-KW"/>
</dbReference>
<feature type="active site" description="Charge relay system" evidence="6">
    <location>
        <position position="210"/>
    </location>
</feature>
<dbReference type="STRING" id="1499687.BN1080_00883"/>
<dbReference type="PANTHER" id="PTHR30237:SF2">
    <property type="entry name" value="MUREIN TETRAPEPTIDE CARBOXYPEPTIDASE"/>
    <property type="match status" value="1"/>
</dbReference>
<evidence type="ECO:0000256" key="1">
    <source>
        <dbReference type="ARBA" id="ARBA00010233"/>
    </source>
</evidence>
<dbReference type="Gene3D" id="3.50.30.60">
    <property type="entry name" value="LD-carboxypeptidase A C-terminal domain-like"/>
    <property type="match status" value="1"/>
</dbReference>
<dbReference type="InterPro" id="IPR040921">
    <property type="entry name" value="Peptidase_S66C"/>
</dbReference>
<evidence type="ECO:0000256" key="6">
    <source>
        <dbReference type="PIRSR" id="PIRSR028757-1"/>
    </source>
</evidence>
<proteinExistence type="inferred from homology"/>
<dbReference type="PIRSF" id="PIRSF028757">
    <property type="entry name" value="LD-carboxypeptidase"/>
    <property type="match status" value="1"/>
</dbReference>
<dbReference type="GO" id="GO:0004180">
    <property type="term" value="F:carboxypeptidase activity"/>
    <property type="evidence" value="ECO:0007669"/>
    <property type="project" value="UniProtKB-KW"/>
</dbReference>
<evidence type="ECO:0000313" key="9">
    <source>
        <dbReference type="EMBL" id="CEG21963.1"/>
    </source>
</evidence>
<evidence type="ECO:0000259" key="7">
    <source>
        <dbReference type="Pfam" id="PF02016"/>
    </source>
</evidence>
<dbReference type="AlphaFoldDB" id="A0A098EI58"/>
<accession>A0A098EI58</accession>
<evidence type="ECO:0000256" key="2">
    <source>
        <dbReference type="ARBA" id="ARBA00022645"/>
    </source>
</evidence>
<gene>
    <name evidence="9" type="primary">ykfA_1</name>
    <name evidence="9" type="ORF">BN1080_00883</name>
</gene>
<reference evidence="9 10" key="1">
    <citation type="submission" date="2014-09" db="EMBL/GenBank/DDBJ databases">
        <authorList>
            <person name="Urmite Genomes Urmite Genomes"/>
        </authorList>
    </citation>
    <scope>NUCLEOTIDE SEQUENCE [LARGE SCALE GENOMIC DNA]</scope>
    <source>
        <strain evidence="9 10">ES2</strain>
    </source>
</reference>
<feature type="active site" description="Charge relay system" evidence="6">
    <location>
        <position position="280"/>
    </location>
</feature>
<dbReference type="InterPro" id="IPR003507">
    <property type="entry name" value="S66_fam"/>
</dbReference>
<evidence type="ECO:0000313" key="10">
    <source>
        <dbReference type="Proteomes" id="UP000043699"/>
    </source>
</evidence>
<dbReference type="PANTHER" id="PTHR30237">
    <property type="entry name" value="MURAMOYLTETRAPEPTIDE CARBOXYPEPTIDASE"/>
    <property type="match status" value="1"/>
</dbReference>
<dbReference type="GO" id="GO:0006508">
    <property type="term" value="P:proteolysis"/>
    <property type="evidence" value="ECO:0007669"/>
    <property type="project" value="UniProtKB-KW"/>
</dbReference>
<dbReference type="CDD" id="cd07025">
    <property type="entry name" value="Peptidase_S66"/>
    <property type="match status" value="1"/>
</dbReference>
<feature type="domain" description="LD-carboxypeptidase C-terminal" evidence="8">
    <location>
        <begin position="179"/>
        <end position="295"/>
    </location>
</feature>
<evidence type="ECO:0000256" key="5">
    <source>
        <dbReference type="ARBA" id="ARBA00022825"/>
    </source>
</evidence>
<evidence type="ECO:0000256" key="3">
    <source>
        <dbReference type="ARBA" id="ARBA00022670"/>
    </source>
</evidence>
<evidence type="ECO:0000259" key="8">
    <source>
        <dbReference type="Pfam" id="PF17676"/>
    </source>
</evidence>
<sequence length="309" mass="33982">MDLRTMPKRLKKGDTVGIISPSSPPNLENLQKALPFIEGLGLKVKMGKSVEAKHGHLAGSDDERLADLHAMFEDPEIAGIICAGGGYGAARYTEKIDFQMIKENPKVFWGYSDITFLHTAIGQYADLVTFHGPMLASDVGKDTFHERSARMFGQLFAPFELFYSEEISPLTALTSGVAEGELVGGNLSLIRSAIGTKFDLDTAGKILLIEDIDEEPYQVDEMLNHLRMARKFDGVAGVVIGDFKNAEPKKPERSLTLDQVLEDYFKEMKVPVVKGFKIGHCEPHFSVPLGVKARLDADEKTLTILPGVE</sequence>
<dbReference type="InterPro" id="IPR040449">
    <property type="entry name" value="Peptidase_S66_N"/>
</dbReference>
<dbReference type="Proteomes" id="UP000043699">
    <property type="component" value="Unassembled WGS sequence"/>
</dbReference>
<comment type="similarity">
    <text evidence="1">Belongs to the peptidase S66 family.</text>
</comment>
<feature type="domain" description="LD-carboxypeptidase N-terminal" evidence="7">
    <location>
        <begin position="16"/>
        <end position="132"/>
    </location>
</feature>
<keyword evidence="3" id="KW-0645">Protease</keyword>
<keyword evidence="4" id="KW-0378">Hydrolase</keyword>
<name>A0A098EI58_9BACL</name>
<keyword evidence="10" id="KW-1185">Reference proteome</keyword>
<keyword evidence="5" id="KW-0720">Serine protease</keyword>
<organism evidence="9 10">
    <name type="scientific">Planococcus massiliensis</name>
    <dbReference type="NCBI Taxonomy" id="1499687"/>
    <lineage>
        <taxon>Bacteria</taxon>
        <taxon>Bacillati</taxon>
        <taxon>Bacillota</taxon>
        <taxon>Bacilli</taxon>
        <taxon>Bacillales</taxon>
        <taxon>Caryophanaceae</taxon>
        <taxon>Planococcus</taxon>
    </lineage>
</organism>
<keyword evidence="2 9" id="KW-0121">Carboxypeptidase</keyword>
<dbReference type="Pfam" id="PF02016">
    <property type="entry name" value="Peptidase_S66"/>
    <property type="match status" value="1"/>
</dbReference>
<feature type="active site" description="Nucleophile" evidence="6">
    <location>
        <position position="112"/>
    </location>
</feature>
<protein>
    <submittedName>
        <fullName evidence="9">Putative murein peptide carboxypeptidase</fullName>
    </submittedName>
</protein>
<dbReference type="InterPro" id="IPR027478">
    <property type="entry name" value="LdcA_N"/>
</dbReference>
<dbReference type="EMBL" id="CCXS01000001">
    <property type="protein sequence ID" value="CEG21963.1"/>
    <property type="molecule type" value="Genomic_DNA"/>
</dbReference>
<dbReference type="InterPro" id="IPR027461">
    <property type="entry name" value="Carboxypeptidase_A_C_sf"/>
</dbReference>
<dbReference type="Gene3D" id="3.40.50.10740">
    <property type="entry name" value="Class I glutamine amidotransferase-like"/>
    <property type="match status" value="1"/>
</dbReference>
<dbReference type="Pfam" id="PF17676">
    <property type="entry name" value="Peptidase_S66C"/>
    <property type="match status" value="1"/>
</dbReference>